<evidence type="ECO:0000256" key="6">
    <source>
        <dbReference type="ARBA" id="ARBA00023136"/>
    </source>
</evidence>
<dbReference type="RefSeq" id="WP_340340741.1">
    <property type="nucleotide sequence ID" value="NZ_JBBKZT010000001.1"/>
</dbReference>
<name>A0ABU8WDK4_9BURK</name>
<organism evidence="8 9">
    <name type="scientific">Variovorax rhizosphaerae</name>
    <dbReference type="NCBI Taxonomy" id="1836200"/>
    <lineage>
        <taxon>Bacteria</taxon>
        <taxon>Pseudomonadati</taxon>
        <taxon>Pseudomonadota</taxon>
        <taxon>Betaproteobacteria</taxon>
        <taxon>Burkholderiales</taxon>
        <taxon>Comamonadaceae</taxon>
        <taxon>Variovorax</taxon>
    </lineage>
</organism>
<dbReference type="PROSITE" id="PS50893">
    <property type="entry name" value="ABC_TRANSPORTER_2"/>
    <property type="match status" value="1"/>
</dbReference>
<keyword evidence="1" id="KW-0813">Transport</keyword>
<dbReference type="InterPro" id="IPR008995">
    <property type="entry name" value="Mo/tungstate-bd_C_term_dom"/>
</dbReference>
<keyword evidence="2" id="KW-1003">Cell membrane</keyword>
<dbReference type="PANTHER" id="PTHR43875">
    <property type="entry name" value="MALTODEXTRIN IMPORT ATP-BINDING PROTEIN MSMX"/>
    <property type="match status" value="1"/>
</dbReference>
<dbReference type="Gene3D" id="2.40.50.100">
    <property type="match status" value="1"/>
</dbReference>
<dbReference type="GO" id="GO:0005524">
    <property type="term" value="F:ATP binding"/>
    <property type="evidence" value="ECO:0007669"/>
    <property type="project" value="UniProtKB-KW"/>
</dbReference>
<dbReference type="Gene3D" id="3.40.50.300">
    <property type="entry name" value="P-loop containing nucleotide triphosphate hydrolases"/>
    <property type="match status" value="1"/>
</dbReference>
<keyword evidence="4 8" id="KW-0067">ATP-binding</keyword>
<gene>
    <name evidence="8" type="ORF">WKW82_02925</name>
</gene>
<evidence type="ECO:0000256" key="2">
    <source>
        <dbReference type="ARBA" id="ARBA00022475"/>
    </source>
</evidence>
<evidence type="ECO:0000259" key="7">
    <source>
        <dbReference type="PROSITE" id="PS50893"/>
    </source>
</evidence>
<sequence>MASVLVHQLVKSFNNVHAVHDVGFKVNDGEFVFFLGPSGCGKTTTLRMIAGLLMPTSGRIEIGGRNVTFLRPRHRNVGMVFQQNVLYPHMSVADNLAYPLKVRGFTRKEVREKLGEVAERLRIADVLDRMPDELSGGQSQRVAIGRMLVRQADVFLMDEAISHLDAKLRAHMRTELRHLQKTLGVTTLFVSHDQLEAMSMGDRILVMNDGAIQQFGTPQEVFDRPANRFVAGFVGEPHMNILPAEIRHEGARPVARWAGGAMPLPDLPHGLVEGSLVDVGIRPEHVVLAAPSRTNAGHGNVEALEPLGAECLVTVQAGGQTLRARLPAVRADRLGFDVGAAVSLQFPRDHIYLFDKAGGQTLLQAGFTEELRLEAA</sequence>
<dbReference type="InterPro" id="IPR003439">
    <property type="entry name" value="ABC_transporter-like_ATP-bd"/>
</dbReference>
<dbReference type="Gene3D" id="2.40.50.140">
    <property type="entry name" value="Nucleic acid-binding proteins"/>
    <property type="match status" value="1"/>
</dbReference>
<dbReference type="Proteomes" id="UP001385892">
    <property type="component" value="Unassembled WGS sequence"/>
</dbReference>
<dbReference type="InterPro" id="IPR003593">
    <property type="entry name" value="AAA+_ATPase"/>
</dbReference>
<dbReference type="EMBL" id="JBBKZT010000001">
    <property type="protein sequence ID" value="MEJ8845583.1"/>
    <property type="molecule type" value="Genomic_DNA"/>
</dbReference>
<keyword evidence="9" id="KW-1185">Reference proteome</keyword>
<comment type="caution">
    <text evidence="8">The sequence shown here is derived from an EMBL/GenBank/DDBJ whole genome shotgun (WGS) entry which is preliminary data.</text>
</comment>
<evidence type="ECO:0000256" key="1">
    <source>
        <dbReference type="ARBA" id="ARBA00022448"/>
    </source>
</evidence>
<feature type="domain" description="ABC transporter" evidence="7">
    <location>
        <begin position="4"/>
        <end position="234"/>
    </location>
</feature>
<evidence type="ECO:0000313" key="9">
    <source>
        <dbReference type="Proteomes" id="UP001385892"/>
    </source>
</evidence>
<evidence type="ECO:0000256" key="5">
    <source>
        <dbReference type="ARBA" id="ARBA00022967"/>
    </source>
</evidence>
<protein>
    <submittedName>
        <fullName evidence="8">ABC transporter ATP-binding protein</fullName>
    </submittedName>
</protein>
<dbReference type="Pfam" id="PF08402">
    <property type="entry name" value="TOBE_2"/>
    <property type="match status" value="1"/>
</dbReference>
<proteinExistence type="predicted"/>
<keyword evidence="6" id="KW-0472">Membrane</keyword>
<keyword evidence="3" id="KW-0547">Nucleotide-binding</keyword>
<accession>A0ABU8WDK4</accession>
<dbReference type="InterPro" id="IPR047641">
    <property type="entry name" value="ABC_transpr_MalK/UgpC-like"/>
</dbReference>
<keyword evidence="5" id="KW-1278">Translocase</keyword>
<evidence type="ECO:0000256" key="4">
    <source>
        <dbReference type="ARBA" id="ARBA00022840"/>
    </source>
</evidence>
<dbReference type="SUPFAM" id="SSF50331">
    <property type="entry name" value="MOP-like"/>
    <property type="match status" value="1"/>
</dbReference>
<reference evidence="8 9" key="1">
    <citation type="submission" date="2024-03" db="EMBL/GenBank/DDBJ databases">
        <title>Novel species of the genus Variovorax.</title>
        <authorList>
            <person name="Liu Q."/>
            <person name="Xin Y.-H."/>
        </authorList>
    </citation>
    <scope>NUCLEOTIDE SEQUENCE [LARGE SCALE GENOMIC DNA]</scope>
    <source>
        <strain evidence="8 9">KACC 18900</strain>
    </source>
</reference>
<dbReference type="InterPro" id="IPR017871">
    <property type="entry name" value="ABC_transporter-like_CS"/>
</dbReference>
<dbReference type="PANTHER" id="PTHR43875:SF15">
    <property type="entry name" value="TREHALOSE IMPORT ATP-BINDING PROTEIN SUGC"/>
    <property type="match status" value="1"/>
</dbReference>
<dbReference type="InterPro" id="IPR027417">
    <property type="entry name" value="P-loop_NTPase"/>
</dbReference>
<dbReference type="InterPro" id="IPR012340">
    <property type="entry name" value="NA-bd_OB-fold"/>
</dbReference>
<dbReference type="SUPFAM" id="SSF52540">
    <property type="entry name" value="P-loop containing nucleoside triphosphate hydrolases"/>
    <property type="match status" value="1"/>
</dbReference>
<dbReference type="InterPro" id="IPR013611">
    <property type="entry name" value="Transp-assoc_OB_typ2"/>
</dbReference>
<evidence type="ECO:0000313" key="8">
    <source>
        <dbReference type="EMBL" id="MEJ8845583.1"/>
    </source>
</evidence>
<dbReference type="SMART" id="SM00382">
    <property type="entry name" value="AAA"/>
    <property type="match status" value="1"/>
</dbReference>
<dbReference type="PROSITE" id="PS00211">
    <property type="entry name" value="ABC_TRANSPORTER_1"/>
    <property type="match status" value="1"/>
</dbReference>
<evidence type="ECO:0000256" key="3">
    <source>
        <dbReference type="ARBA" id="ARBA00022741"/>
    </source>
</evidence>
<dbReference type="Pfam" id="PF00005">
    <property type="entry name" value="ABC_tran"/>
    <property type="match status" value="1"/>
</dbReference>